<dbReference type="CDD" id="cd07262">
    <property type="entry name" value="VOC_like"/>
    <property type="match status" value="1"/>
</dbReference>
<dbReference type="PROSITE" id="PS51819">
    <property type="entry name" value="VOC"/>
    <property type="match status" value="1"/>
</dbReference>
<evidence type="ECO:0000313" key="3">
    <source>
        <dbReference type="Proteomes" id="UP000053259"/>
    </source>
</evidence>
<feature type="domain" description="VOC" evidence="1">
    <location>
        <begin position="1"/>
        <end position="120"/>
    </location>
</feature>
<dbReference type="PANTHER" id="PTHR35006">
    <property type="entry name" value="GLYOXALASE FAMILY PROTEIN (AFU_ORTHOLOGUE AFUA_5G14830)"/>
    <property type="match status" value="1"/>
</dbReference>
<dbReference type="InParanoid" id="A0A0D2AY91"/>
<protein>
    <recommendedName>
        <fullName evidence="1">VOC domain-containing protein</fullName>
    </recommendedName>
</protein>
<dbReference type="AlphaFoldDB" id="A0A0D2AY91"/>
<accession>A0A0D2AY91</accession>
<dbReference type="VEuPathDB" id="FungiDB:PV09_04929"/>
<gene>
    <name evidence="2" type="ORF">PV09_04929</name>
</gene>
<dbReference type="SUPFAM" id="SSF54593">
    <property type="entry name" value="Glyoxalase/Bleomycin resistance protein/Dihydroxybiphenyl dioxygenase"/>
    <property type="match status" value="1"/>
</dbReference>
<evidence type="ECO:0000313" key="2">
    <source>
        <dbReference type="EMBL" id="KIW04119.1"/>
    </source>
</evidence>
<evidence type="ECO:0000259" key="1">
    <source>
        <dbReference type="PROSITE" id="PS51819"/>
    </source>
</evidence>
<dbReference type="OrthoDB" id="10249419at2759"/>
<dbReference type="InterPro" id="IPR029068">
    <property type="entry name" value="Glyas_Bleomycin-R_OHBP_Dase"/>
</dbReference>
<dbReference type="RefSeq" id="XP_016213988.1">
    <property type="nucleotide sequence ID" value="XM_016358370.1"/>
</dbReference>
<dbReference type="GeneID" id="27312902"/>
<dbReference type="PANTHER" id="PTHR35006:SF2">
    <property type="entry name" value="GLYOXALASE FAMILY PROTEIN (AFU_ORTHOLOGUE AFUA_5G14830)"/>
    <property type="match status" value="1"/>
</dbReference>
<proteinExistence type="predicted"/>
<sequence>MLDHASISVPKDQFEDVIAWYIKALEPLGYKKIHEYAGLAVGLGDPKPDFWIGARDEGRSVQHIAFGAKDRDTVRKFYEAAIAAGGKDNGGPGVRSSYHEHYYGAFVFDPVGNNVEAVCHSPE</sequence>
<reference evidence="2 3" key="1">
    <citation type="submission" date="2015-01" db="EMBL/GenBank/DDBJ databases">
        <title>The Genome Sequence of Ochroconis gallopava CBS43764.</title>
        <authorList>
            <consortium name="The Broad Institute Genomics Platform"/>
            <person name="Cuomo C."/>
            <person name="de Hoog S."/>
            <person name="Gorbushina A."/>
            <person name="Stielow B."/>
            <person name="Teixiera M."/>
            <person name="Abouelleil A."/>
            <person name="Chapman S.B."/>
            <person name="Priest M."/>
            <person name="Young S.K."/>
            <person name="Wortman J."/>
            <person name="Nusbaum C."/>
            <person name="Birren B."/>
        </authorList>
    </citation>
    <scope>NUCLEOTIDE SEQUENCE [LARGE SCALE GENOMIC DNA]</scope>
    <source>
        <strain evidence="2 3">CBS 43764</strain>
    </source>
</reference>
<dbReference type="STRING" id="253628.A0A0D2AY91"/>
<name>A0A0D2AY91_9PEZI</name>
<dbReference type="Gene3D" id="3.10.180.10">
    <property type="entry name" value="2,3-Dihydroxybiphenyl 1,2-Dioxygenase, domain 1"/>
    <property type="match status" value="1"/>
</dbReference>
<dbReference type="InterPro" id="IPR037523">
    <property type="entry name" value="VOC_core"/>
</dbReference>
<dbReference type="EMBL" id="KN847542">
    <property type="protein sequence ID" value="KIW04119.1"/>
    <property type="molecule type" value="Genomic_DNA"/>
</dbReference>
<dbReference type="HOGENOM" id="CLU_046006_6_1_1"/>
<dbReference type="Proteomes" id="UP000053259">
    <property type="component" value="Unassembled WGS sequence"/>
</dbReference>
<organism evidence="2 3">
    <name type="scientific">Verruconis gallopava</name>
    <dbReference type="NCBI Taxonomy" id="253628"/>
    <lineage>
        <taxon>Eukaryota</taxon>
        <taxon>Fungi</taxon>
        <taxon>Dikarya</taxon>
        <taxon>Ascomycota</taxon>
        <taxon>Pezizomycotina</taxon>
        <taxon>Dothideomycetes</taxon>
        <taxon>Pleosporomycetidae</taxon>
        <taxon>Venturiales</taxon>
        <taxon>Sympoventuriaceae</taxon>
        <taxon>Verruconis</taxon>
    </lineage>
</organism>
<keyword evidence="3" id="KW-1185">Reference proteome</keyword>